<organism evidence="2 3">
    <name type="scientific">Candidatus Lambdaproteobacteria bacterium RIFOXYD2_FULL_50_16</name>
    <dbReference type="NCBI Taxonomy" id="1817772"/>
    <lineage>
        <taxon>Bacteria</taxon>
        <taxon>Pseudomonadati</taxon>
        <taxon>Pseudomonadota</taxon>
        <taxon>Candidatus Lambdaproteobacteria</taxon>
    </lineage>
</organism>
<sequence length="71" mass="7232">MPLNAHSAATSYAASKGKTLAELPDIEPLIDVIFSHLKENLSLSAAVTGTCPPGTQGGPLTGGTLSSYQFS</sequence>
<evidence type="ECO:0000256" key="1">
    <source>
        <dbReference type="SAM" id="MobiDB-lite"/>
    </source>
</evidence>
<reference evidence="2 3" key="1">
    <citation type="journal article" date="2016" name="Nat. Commun.">
        <title>Thousands of microbial genomes shed light on interconnected biogeochemical processes in an aquifer system.</title>
        <authorList>
            <person name="Anantharaman K."/>
            <person name="Brown C.T."/>
            <person name="Hug L.A."/>
            <person name="Sharon I."/>
            <person name="Castelle C.J."/>
            <person name="Probst A.J."/>
            <person name="Thomas B.C."/>
            <person name="Singh A."/>
            <person name="Wilkins M.J."/>
            <person name="Karaoz U."/>
            <person name="Brodie E.L."/>
            <person name="Williams K.H."/>
            <person name="Hubbard S.S."/>
            <person name="Banfield J.F."/>
        </authorList>
    </citation>
    <scope>NUCLEOTIDE SEQUENCE [LARGE SCALE GENOMIC DNA]</scope>
</reference>
<gene>
    <name evidence="2" type="ORF">A2527_00520</name>
</gene>
<dbReference type="AlphaFoldDB" id="A0A1F6G890"/>
<protein>
    <submittedName>
        <fullName evidence="2">Uncharacterized protein</fullName>
    </submittedName>
</protein>
<proteinExistence type="predicted"/>
<dbReference type="EMBL" id="MFNE01000039">
    <property type="protein sequence ID" value="OGG94321.1"/>
    <property type="molecule type" value="Genomic_DNA"/>
</dbReference>
<feature type="region of interest" description="Disordered" evidence="1">
    <location>
        <begin position="51"/>
        <end position="71"/>
    </location>
</feature>
<evidence type="ECO:0000313" key="3">
    <source>
        <dbReference type="Proteomes" id="UP000178449"/>
    </source>
</evidence>
<comment type="caution">
    <text evidence="2">The sequence shown here is derived from an EMBL/GenBank/DDBJ whole genome shotgun (WGS) entry which is preliminary data.</text>
</comment>
<accession>A0A1F6G890</accession>
<dbReference type="STRING" id="1817772.A2527_00520"/>
<name>A0A1F6G890_9PROT</name>
<dbReference type="Proteomes" id="UP000178449">
    <property type="component" value="Unassembled WGS sequence"/>
</dbReference>
<evidence type="ECO:0000313" key="2">
    <source>
        <dbReference type="EMBL" id="OGG94321.1"/>
    </source>
</evidence>